<dbReference type="InterPro" id="IPR013767">
    <property type="entry name" value="PAS_fold"/>
</dbReference>
<dbReference type="CDD" id="cd00130">
    <property type="entry name" value="PAS"/>
    <property type="match status" value="1"/>
</dbReference>
<comment type="catalytic activity">
    <reaction evidence="1">
        <text>ATP + protein L-histidine = ADP + protein N-phospho-L-histidine.</text>
        <dbReference type="EC" id="2.7.13.3"/>
    </reaction>
</comment>
<dbReference type="GO" id="GO:0005886">
    <property type="term" value="C:plasma membrane"/>
    <property type="evidence" value="ECO:0007669"/>
    <property type="project" value="UniProtKB-SubCell"/>
</dbReference>
<dbReference type="SMART" id="SM00086">
    <property type="entry name" value="PAC"/>
    <property type="match status" value="1"/>
</dbReference>
<evidence type="ECO:0000256" key="10">
    <source>
        <dbReference type="ARBA" id="ARBA00023136"/>
    </source>
</evidence>
<gene>
    <name evidence="19" type="ORF">V4F39_12675</name>
</gene>
<dbReference type="CDD" id="cd16922">
    <property type="entry name" value="HATPase_EvgS-ArcB-TorS-like"/>
    <property type="match status" value="1"/>
</dbReference>
<keyword evidence="6" id="KW-0808">Transferase</keyword>
<evidence type="ECO:0000256" key="8">
    <source>
        <dbReference type="ARBA" id="ARBA00022777"/>
    </source>
</evidence>
<dbReference type="SUPFAM" id="SSF55874">
    <property type="entry name" value="ATPase domain of HSP90 chaperone/DNA topoisomerase II/histidine kinase"/>
    <property type="match status" value="1"/>
</dbReference>
<evidence type="ECO:0000256" key="1">
    <source>
        <dbReference type="ARBA" id="ARBA00000085"/>
    </source>
</evidence>
<keyword evidence="7 13" id="KW-0812">Transmembrane</keyword>
<dbReference type="InterPro" id="IPR036097">
    <property type="entry name" value="HisK_dim/P_sf"/>
</dbReference>
<dbReference type="SMART" id="SM00388">
    <property type="entry name" value="HisKA"/>
    <property type="match status" value="1"/>
</dbReference>
<dbReference type="InterPro" id="IPR005467">
    <property type="entry name" value="His_kinase_dom"/>
</dbReference>
<dbReference type="Pfam" id="PF05231">
    <property type="entry name" value="MASE1"/>
    <property type="match status" value="1"/>
</dbReference>
<evidence type="ECO:0000256" key="11">
    <source>
        <dbReference type="PROSITE-ProRule" id="PRU00169"/>
    </source>
</evidence>
<dbReference type="Gene3D" id="3.30.450.350">
    <property type="entry name" value="CHASE domain"/>
    <property type="match status" value="1"/>
</dbReference>
<comment type="subcellular location">
    <subcellularLocation>
        <location evidence="2">Cell inner membrane</location>
        <topology evidence="2">Multi-pass membrane protein</topology>
    </subcellularLocation>
</comment>
<feature type="transmembrane region" description="Helical" evidence="13">
    <location>
        <begin position="115"/>
        <end position="136"/>
    </location>
</feature>
<dbReference type="FunFam" id="3.30.565.10:FF:000006">
    <property type="entry name" value="Sensor histidine kinase WalK"/>
    <property type="match status" value="1"/>
</dbReference>
<dbReference type="Proteomes" id="UP001336250">
    <property type="component" value="Unassembled WGS sequence"/>
</dbReference>
<evidence type="ECO:0000256" key="6">
    <source>
        <dbReference type="ARBA" id="ARBA00022679"/>
    </source>
</evidence>
<keyword evidence="5 11" id="KW-0597">Phosphoprotein</keyword>
<dbReference type="PROSITE" id="PS50113">
    <property type="entry name" value="PAC"/>
    <property type="match status" value="1"/>
</dbReference>
<dbReference type="SMART" id="SM00448">
    <property type="entry name" value="REC"/>
    <property type="match status" value="1"/>
</dbReference>
<feature type="region of interest" description="Disordered" evidence="12">
    <location>
        <begin position="1"/>
        <end position="38"/>
    </location>
</feature>
<feature type="transmembrane region" description="Helical" evidence="13">
    <location>
        <begin position="156"/>
        <end position="178"/>
    </location>
</feature>
<keyword evidence="8" id="KW-0418">Kinase</keyword>
<dbReference type="InterPro" id="IPR011006">
    <property type="entry name" value="CheY-like_superfamily"/>
</dbReference>
<evidence type="ECO:0000259" key="17">
    <source>
        <dbReference type="PROSITE" id="PS50113"/>
    </source>
</evidence>
<evidence type="ECO:0000259" key="15">
    <source>
        <dbReference type="PROSITE" id="PS50110"/>
    </source>
</evidence>
<dbReference type="InterPro" id="IPR000014">
    <property type="entry name" value="PAS"/>
</dbReference>
<evidence type="ECO:0000259" key="14">
    <source>
        <dbReference type="PROSITE" id="PS50109"/>
    </source>
</evidence>
<dbReference type="InterPro" id="IPR006189">
    <property type="entry name" value="CHASE_dom"/>
</dbReference>
<evidence type="ECO:0000259" key="18">
    <source>
        <dbReference type="PROSITE" id="PS50839"/>
    </source>
</evidence>
<dbReference type="SUPFAM" id="SSF52172">
    <property type="entry name" value="CheY-like"/>
    <property type="match status" value="1"/>
</dbReference>
<feature type="domain" description="PAC" evidence="17">
    <location>
        <begin position="653"/>
        <end position="705"/>
    </location>
</feature>
<feature type="transmembrane region" description="Helical" evidence="13">
    <location>
        <begin position="74"/>
        <end position="103"/>
    </location>
</feature>
<feature type="modified residue" description="4-aspartylphosphate" evidence="11">
    <location>
        <position position="1014"/>
    </location>
</feature>
<dbReference type="InterPro" id="IPR000700">
    <property type="entry name" value="PAS-assoc_C"/>
</dbReference>
<dbReference type="AlphaFoldDB" id="A0AAW9Q664"/>
<organism evidence="19 20">
    <name type="scientific">Aquincola agrisoli</name>
    <dbReference type="NCBI Taxonomy" id="3119538"/>
    <lineage>
        <taxon>Bacteria</taxon>
        <taxon>Pseudomonadati</taxon>
        <taxon>Pseudomonadota</taxon>
        <taxon>Betaproteobacteria</taxon>
        <taxon>Burkholderiales</taxon>
        <taxon>Sphaerotilaceae</taxon>
        <taxon>Aquincola</taxon>
    </lineage>
</organism>
<dbReference type="Pfam" id="PF00512">
    <property type="entry name" value="HisKA"/>
    <property type="match status" value="1"/>
</dbReference>
<proteinExistence type="predicted"/>
<dbReference type="SMART" id="SM01079">
    <property type="entry name" value="CHASE"/>
    <property type="match status" value="1"/>
</dbReference>
<feature type="transmembrane region" description="Helical" evidence="13">
    <location>
        <begin position="190"/>
        <end position="212"/>
    </location>
</feature>
<evidence type="ECO:0000256" key="5">
    <source>
        <dbReference type="ARBA" id="ARBA00022553"/>
    </source>
</evidence>
<name>A0AAW9Q664_9BURK</name>
<dbReference type="PROSITE" id="PS50109">
    <property type="entry name" value="HIS_KIN"/>
    <property type="match status" value="1"/>
</dbReference>
<dbReference type="InterPro" id="IPR042240">
    <property type="entry name" value="CHASE_sf"/>
</dbReference>
<evidence type="ECO:0000259" key="16">
    <source>
        <dbReference type="PROSITE" id="PS50112"/>
    </source>
</evidence>
<dbReference type="Pfam" id="PF02518">
    <property type="entry name" value="HATPase_c"/>
    <property type="match status" value="1"/>
</dbReference>
<dbReference type="SUPFAM" id="SSF55785">
    <property type="entry name" value="PYP-like sensor domain (PAS domain)"/>
    <property type="match status" value="1"/>
</dbReference>
<dbReference type="GO" id="GO:0006355">
    <property type="term" value="P:regulation of DNA-templated transcription"/>
    <property type="evidence" value="ECO:0007669"/>
    <property type="project" value="InterPro"/>
</dbReference>
<protein>
    <recommendedName>
        <fullName evidence="3">histidine kinase</fullName>
        <ecNumber evidence="3">2.7.13.3</ecNumber>
    </recommendedName>
</protein>
<evidence type="ECO:0000256" key="13">
    <source>
        <dbReference type="SAM" id="Phobius"/>
    </source>
</evidence>
<dbReference type="InterPro" id="IPR035965">
    <property type="entry name" value="PAS-like_dom_sf"/>
</dbReference>
<feature type="domain" description="PAS" evidence="16">
    <location>
        <begin position="579"/>
        <end position="649"/>
    </location>
</feature>
<evidence type="ECO:0000256" key="7">
    <source>
        <dbReference type="ARBA" id="ARBA00022692"/>
    </source>
</evidence>
<dbReference type="InterPro" id="IPR036890">
    <property type="entry name" value="HATPase_C_sf"/>
</dbReference>
<keyword evidence="20" id="KW-1185">Reference proteome</keyword>
<dbReference type="PANTHER" id="PTHR43047:SF72">
    <property type="entry name" value="OSMOSENSING HISTIDINE PROTEIN KINASE SLN1"/>
    <property type="match status" value="1"/>
</dbReference>
<dbReference type="Pfam" id="PF03924">
    <property type="entry name" value="CHASE"/>
    <property type="match status" value="1"/>
</dbReference>
<keyword evidence="10 13" id="KW-0472">Membrane</keyword>
<dbReference type="InterPro" id="IPR003594">
    <property type="entry name" value="HATPase_dom"/>
</dbReference>
<dbReference type="GO" id="GO:0000155">
    <property type="term" value="F:phosphorelay sensor kinase activity"/>
    <property type="evidence" value="ECO:0007669"/>
    <property type="project" value="InterPro"/>
</dbReference>
<keyword evidence="4" id="KW-1003">Cell membrane</keyword>
<dbReference type="Gene3D" id="3.30.450.20">
    <property type="entry name" value="PAS domain"/>
    <property type="match status" value="1"/>
</dbReference>
<evidence type="ECO:0000256" key="4">
    <source>
        <dbReference type="ARBA" id="ARBA00022475"/>
    </source>
</evidence>
<dbReference type="SMART" id="SM00387">
    <property type="entry name" value="HATPase_c"/>
    <property type="match status" value="1"/>
</dbReference>
<dbReference type="SUPFAM" id="SSF47384">
    <property type="entry name" value="Homodimeric domain of signal transducing histidine kinase"/>
    <property type="match status" value="1"/>
</dbReference>
<dbReference type="InterPro" id="IPR007895">
    <property type="entry name" value="MASE1"/>
</dbReference>
<dbReference type="InterPro" id="IPR004358">
    <property type="entry name" value="Sig_transdc_His_kin-like_C"/>
</dbReference>
<evidence type="ECO:0000313" key="19">
    <source>
        <dbReference type="EMBL" id="MEF7614769.1"/>
    </source>
</evidence>
<feature type="domain" description="Response regulatory" evidence="15">
    <location>
        <begin position="964"/>
        <end position="1081"/>
    </location>
</feature>
<dbReference type="Gene3D" id="3.40.50.2300">
    <property type="match status" value="1"/>
</dbReference>
<evidence type="ECO:0000256" key="12">
    <source>
        <dbReference type="SAM" id="MobiDB-lite"/>
    </source>
</evidence>
<dbReference type="PROSITE" id="PS50839">
    <property type="entry name" value="CHASE"/>
    <property type="match status" value="1"/>
</dbReference>
<dbReference type="PROSITE" id="PS50112">
    <property type="entry name" value="PAS"/>
    <property type="match status" value="1"/>
</dbReference>
<feature type="domain" description="Histidine kinase" evidence="14">
    <location>
        <begin position="722"/>
        <end position="941"/>
    </location>
</feature>
<dbReference type="Gene3D" id="1.10.287.130">
    <property type="match status" value="1"/>
</dbReference>
<dbReference type="EC" id="2.7.13.3" evidence="3"/>
<evidence type="ECO:0000313" key="20">
    <source>
        <dbReference type="Proteomes" id="UP001336250"/>
    </source>
</evidence>
<dbReference type="PANTHER" id="PTHR43047">
    <property type="entry name" value="TWO-COMPONENT HISTIDINE PROTEIN KINASE"/>
    <property type="match status" value="1"/>
</dbReference>
<comment type="caution">
    <text evidence="19">The sequence shown here is derived from an EMBL/GenBank/DDBJ whole genome shotgun (WGS) entry which is preliminary data.</text>
</comment>
<dbReference type="Pfam" id="PF00072">
    <property type="entry name" value="Response_reg"/>
    <property type="match status" value="1"/>
</dbReference>
<dbReference type="GO" id="GO:0009927">
    <property type="term" value="F:histidine phosphotransfer kinase activity"/>
    <property type="evidence" value="ECO:0007669"/>
    <property type="project" value="TreeGrafter"/>
</dbReference>
<dbReference type="NCBIfam" id="TIGR00229">
    <property type="entry name" value="sensory_box"/>
    <property type="match status" value="1"/>
</dbReference>
<dbReference type="CDD" id="cd00082">
    <property type="entry name" value="HisKA"/>
    <property type="match status" value="1"/>
</dbReference>
<evidence type="ECO:0000256" key="3">
    <source>
        <dbReference type="ARBA" id="ARBA00012438"/>
    </source>
</evidence>
<dbReference type="Gene3D" id="3.30.565.10">
    <property type="entry name" value="Histidine kinase-like ATPase, C-terminal domain"/>
    <property type="match status" value="1"/>
</dbReference>
<accession>A0AAW9Q664</accession>
<feature type="transmembrane region" description="Helical" evidence="13">
    <location>
        <begin position="224"/>
        <end position="241"/>
    </location>
</feature>
<dbReference type="InterPro" id="IPR001789">
    <property type="entry name" value="Sig_transdc_resp-reg_receiver"/>
</dbReference>
<dbReference type="InterPro" id="IPR001610">
    <property type="entry name" value="PAC"/>
</dbReference>
<dbReference type="EMBL" id="JAZIBG010000028">
    <property type="protein sequence ID" value="MEF7614769.1"/>
    <property type="molecule type" value="Genomic_DNA"/>
</dbReference>
<evidence type="ECO:0000256" key="9">
    <source>
        <dbReference type="ARBA" id="ARBA00022989"/>
    </source>
</evidence>
<feature type="transmembrane region" description="Helical" evidence="13">
    <location>
        <begin position="43"/>
        <end position="62"/>
    </location>
</feature>
<dbReference type="RefSeq" id="WP_332289818.1">
    <property type="nucleotide sequence ID" value="NZ_JAZIBG010000028.1"/>
</dbReference>
<dbReference type="PROSITE" id="PS50110">
    <property type="entry name" value="RESPONSE_REGULATORY"/>
    <property type="match status" value="1"/>
</dbReference>
<sequence length="1089" mass="118143">MSAAQSQADDGIPSPIPPLRPADTGHAPFESEPPTAATRWRHGATTLAAYVAAGMLGMLVAIPPSLASPLYPAAGIALVAVLAWGVPAAIAVAIGSTAINYLFGPYRAHAEPAAMLVPALSGIGAMLQAMVGAWLVRRCVSQPVVLTEPRDLLRFYLLGAVVGCQISATVAVASMSAAGYLPAGARLVTWWTWMAGDTLGTMIGAPIALTLIGRPRTDWAPRRLTVGLPLLVVTLLMALGIRQMAQFDEDRERAAFEREAASASSAMIARLREPLRALEAVNGIFVASEAVSAAEFQRATSAWLAPSLGLQAIGWSERLSRHEIASFEARVRAEGQPDFRIFDRSDGGVADAASQPDVVAIRYIEPLERNRRAVGANALSVAPARDAIHEAMRSGQPAASPGFLLTQGGVGLVVYQAIYDGAPATDAQRAQAARGVAFVTLRLEDHVRAVAATLAAPMALCIVDTSPQAPMVRLAGDEGCEHGRQRKRMHVHVHPVEFAGRQWEIRVRPQDGSAAGSSGLGNAWPFSVVGLLATAMVGALLLTVTGRARRIEMAVTERTADLLREVGERKRTEAALRESEQRFRNMLDHVPIGVIYTDLEGSIRESNPRLREMTGYSAEELQSMDAMLLTHQDDRAFDVELNQRLVRGEMPMVRRQKRYVTRDGRTVWVSVVITVLRDAAGLPHRLVGVVEDITEHLRLQEAERARESAEAANRAKSDFLSRMSHELRTPLNAMLGFAQLLELDRQQPLAAHQTEWTAQIQHAGWHLLHMINDTLDLSRIESGTLKLQTETLDVPELLRATRSLLEHTAQRKGIVVHEQLDPQARVVTGDLTRVKQIMTNLLSNAIKYNEHGGRVTLTTRLHDAQTVQVEVSDTGLGMNEQQLAELFQPFNRLGREASGEEGTGIGLVISQRLAELMGGTLRARSVEGVGSTFVLQLPRARDGGLPRSLAEGDLPTQAFYRRRIVHYVEDNETNAEVMRGILAQRPQIQLEISSTGLDGLAAIRIERPSLVLLDMHLPDIDGLELLHHLKADPDTADIPVVVVSADATTARIQEALVAGAAQYLTKPVNVAEILAVLDEQLEALETRFG</sequence>
<dbReference type="PRINTS" id="PR00344">
    <property type="entry name" value="BCTRLSENSOR"/>
</dbReference>
<reference evidence="19 20" key="1">
    <citation type="submission" date="2024-02" db="EMBL/GenBank/DDBJ databases">
        <title>Genome sequence of Aquincola sp. MAHUQ-54.</title>
        <authorList>
            <person name="Huq M.A."/>
        </authorList>
    </citation>
    <scope>NUCLEOTIDE SEQUENCE [LARGE SCALE GENOMIC DNA]</scope>
    <source>
        <strain evidence="19 20">MAHUQ-54</strain>
    </source>
</reference>
<feature type="domain" description="CHASE" evidence="18">
    <location>
        <begin position="287"/>
        <end position="455"/>
    </location>
</feature>
<dbReference type="SMART" id="SM00091">
    <property type="entry name" value="PAS"/>
    <property type="match status" value="1"/>
</dbReference>
<dbReference type="InterPro" id="IPR003661">
    <property type="entry name" value="HisK_dim/P_dom"/>
</dbReference>
<dbReference type="Pfam" id="PF00989">
    <property type="entry name" value="PAS"/>
    <property type="match status" value="1"/>
</dbReference>
<keyword evidence="9 13" id="KW-1133">Transmembrane helix</keyword>
<evidence type="ECO:0000256" key="2">
    <source>
        <dbReference type="ARBA" id="ARBA00004429"/>
    </source>
</evidence>